<reference evidence="3" key="3">
    <citation type="submission" date="2015-04" db="UniProtKB">
        <authorList>
            <consortium name="EnsemblPlants"/>
        </authorList>
    </citation>
    <scope>IDENTIFICATION</scope>
    <source>
        <strain evidence="3">cv. Jemalong A17</strain>
    </source>
</reference>
<evidence type="ECO:0000313" key="3">
    <source>
        <dbReference type="EnsemblPlants" id="AES63297"/>
    </source>
</evidence>
<reference evidence="2 4" key="2">
    <citation type="journal article" date="2014" name="BMC Genomics">
        <title>An improved genome release (version Mt4.0) for the model legume Medicago truncatula.</title>
        <authorList>
            <person name="Tang H."/>
            <person name="Krishnakumar V."/>
            <person name="Bidwell S."/>
            <person name="Rosen B."/>
            <person name="Chan A."/>
            <person name="Zhou S."/>
            <person name="Gentzbittel L."/>
            <person name="Childs K.L."/>
            <person name="Yandell M."/>
            <person name="Gundlach H."/>
            <person name="Mayer K.F."/>
            <person name="Schwartz D.C."/>
            <person name="Town C.D."/>
        </authorList>
    </citation>
    <scope>GENOME REANNOTATION</scope>
    <source>
        <strain evidence="3 4">cv. Jemalong A17</strain>
    </source>
</reference>
<dbReference type="Proteomes" id="UP000002051">
    <property type="component" value="Chromosome 2"/>
</dbReference>
<dbReference type="AlphaFoldDB" id="G7IPI7"/>
<protein>
    <recommendedName>
        <fullName evidence="1">PB1-like domain-containing protein</fullName>
    </recommendedName>
</protein>
<evidence type="ECO:0000313" key="2">
    <source>
        <dbReference type="EMBL" id="AES63297.2"/>
    </source>
</evidence>
<keyword evidence="4" id="KW-1185">Reference proteome</keyword>
<proteinExistence type="predicted"/>
<dbReference type="EnsemblPlants" id="AES63297">
    <property type="protein sequence ID" value="AES63297"/>
    <property type="gene ID" value="MTR_2g007200"/>
</dbReference>
<dbReference type="EMBL" id="CM001218">
    <property type="protein sequence ID" value="AES63297.2"/>
    <property type="molecule type" value="Genomic_DNA"/>
</dbReference>
<dbReference type="InterPro" id="IPR058594">
    <property type="entry name" value="PB1-like_dom_pln"/>
</dbReference>
<accession>A0A0C3UW08</accession>
<organism evidence="2 4">
    <name type="scientific">Medicago truncatula</name>
    <name type="common">Barrel medic</name>
    <name type="synonym">Medicago tribuloides</name>
    <dbReference type="NCBI Taxonomy" id="3880"/>
    <lineage>
        <taxon>Eukaryota</taxon>
        <taxon>Viridiplantae</taxon>
        <taxon>Streptophyta</taxon>
        <taxon>Embryophyta</taxon>
        <taxon>Tracheophyta</taxon>
        <taxon>Spermatophyta</taxon>
        <taxon>Magnoliopsida</taxon>
        <taxon>eudicotyledons</taxon>
        <taxon>Gunneridae</taxon>
        <taxon>Pentapetalae</taxon>
        <taxon>rosids</taxon>
        <taxon>fabids</taxon>
        <taxon>Fabales</taxon>
        <taxon>Fabaceae</taxon>
        <taxon>Papilionoideae</taxon>
        <taxon>50 kb inversion clade</taxon>
        <taxon>NPAAA clade</taxon>
        <taxon>Hologalegina</taxon>
        <taxon>IRL clade</taxon>
        <taxon>Trifolieae</taxon>
        <taxon>Medicago</taxon>
    </lineage>
</organism>
<reference evidence="2 4" key="1">
    <citation type="journal article" date="2011" name="Nature">
        <title>The Medicago genome provides insight into the evolution of rhizobial symbioses.</title>
        <authorList>
            <person name="Young N.D."/>
            <person name="Debelle F."/>
            <person name="Oldroyd G.E."/>
            <person name="Geurts R."/>
            <person name="Cannon S.B."/>
            <person name="Udvardi M.K."/>
            <person name="Benedito V.A."/>
            <person name="Mayer K.F."/>
            <person name="Gouzy J."/>
            <person name="Schoof H."/>
            <person name="Van de Peer Y."/>
            <person name="Proost S."/>
            <person name="Cook D.R."/>
            <person name="Meyers B.C."/>
            <person name="Spannagl M."/>
            <person name="Cheung F."/>
            <person name="De Mita S."/>
            <person name="Krishnakumar V."/>
            <person name="Gundlach H."/>
            <person name="Zhou S."/>
            <person name="Mudge J."/>
            <person name="Bharti A.K."/>
            <person name="Murray J.D."/>
            <person name="Naoumkina M.A."/>
            <person name="Rosen B."/>
            <person name="Silverstein K.A."/>
            <person name="Tang H."/>
            <person name="Rombauts S."/>
            <person name="Zhao P.X."/>
            <person name="Zhou P."/>
            <person name="Barbe V."/>
            <person name="Bardou P."/>
            <person name="Bechner M."/>
            <person name="Bellec A."/>
            <person name="Berger A."/>
            <person name="Berges H."/>
            <person name="Bidwell S."/>
            <person name="Bisseling T."/>
            <person name="Choisne N."/>
            <person name="Couloux A."/>
            <person name="Denny R."/>
            <person name="Deshpande S."/>
            <person name="Dai X."/>
            <person name="Doyle J.J."/>
            <person name="Dudez A.M."/>
            <person name="Farmer A.D."/>
            <person name="Fouteau S."/>
            <person name="Franken C."/>
            <person name="Gibelin C."/>
            <person name="Gish J."/>
            <person name="Goldstein S."/>
            <person name="Gonzalez A.J."/>
            <person name="Green P.J."/>
            <person name="Hallab A."/>
            <person name="Hartog M."/>
            <person name="Hua A."/>
            <person name="Humphray S.J."/>
            <person name="Jeong D.H."/>
            <person name="Jing Y."/>
            <person name="Jocker A."/>
            <person name="Kenton S.M."/>
            <person name="Kim D.J."/>
            <person name="Klee K."/>
            <person name="Lai H."/>
            <person name="Lang C."/>
            <person name="Lin S."/>
            <person name="Macmil S.L."/>
            <person name="Magdelenat G."/>
            <person name="Matthews L."/>
            <person name="McCorrison J."/>
            <person name="Monaghan E.L."/>
            <person name="Mun J.H."/>
            <person name="Najar F.Z."/>
            <person name="Nicholson C."/>
            <person name="Noirot C."/>
            <person name="O'Bleness M."/>
            <person name="Paule C.R."/>
            <person name="Poulain J."/>
            <person name="Prion F."/>
            <person name="Qin B."/>
            <person name="Qu C."/>
            <person name="Retzel E.F."/>
            <person name="Riddle C."/>
            <person name="Sallet E."/>
            <person name="Samain S."/>
            <person name="Samson N."/>
            <person name="Sanders I."/>
            <person name="Saurat O."/>
            <person name="Scarpelli C."/>
            <person name="Schiex T."/>
            <person name="Segurens B."/>
            <person name="Severin A.J."/>
            <person name="Sherrier D.J."/>
            <person name="Shi R."/>
            <person name="Sims S."/>
            <person name="Singer S.R."/>
            <person name="Sinharoy S."/>
            <person name="Sterck L."/>
            <person name="Viollet A."/>
            <person name="Wang B.B."/>
            <person name="Wang K."/>
            <person name="Wang M."/>
            <person name="Wang X."/>
            <person name="Warfsmann J."/>
            <person name="Weissenbach J."/>
            <person name="White D.D."/>
            <person name="White J.D."/>
            <person name="Wiley G.B."/>
            <person name="Wincker P."/>
            <person name="Xing Y."/>
            <person name="Yang L."/>
            <person name="Yao Z."/>
            <person name="Ying F."/>
            <person name="Zhai J."/>
            <person name="Zhou L."/>
            <person name="Zuber A."/>
            <person name="Denarie J."/>
            <person name="Dixon R.A."/>
            <person name="May G.D."/>
            <person name="Schwartz D.C."/>
            <person name="Rogers J."/>
            <person name="Quetier F."/>
            <person name="Town C.D."/>
            <person name="Roe B.A."/>
        </authorList>
    </citation>
    <scope>NUCLEOTIDE SEQUENCE [LARGE SCALE GENOMIC DNA]</scope>
    <source>
        <strain evidence="2">A17</strain>
        <strain evidence="3 4">cv. Jemalong A17</strain>
    </source>
</reference>
<dbReference type="HOGENOM" id="CLU_066100_0_0_1"/>
<dbReference type="PaxDb" id="3880-AES63297"/>
<feature type="domain" description="PB1-like" evidence="1">
    <location>
        <begin position="1"/>
        <end position="108"/>
    </location>
</feature>
<dbReference type="Pfam" id="PF26130">
    <property type="entry name" value="PB1-like"/>
    <property type="match status" value="1"/>
</dbReference>
<sequence>MEDNITLIMHHGGCLERDKYRRLTYVRGEFCVWEKMGVDEVCLWDIEKMVKKCSGYLKVSKMWYLKPFKGAEDDLNICLNPLKTDKHFLDMVKVAKANENEVEIYAQHVVDTNEVETVPLSGEERCGLICHNLRGCNKQDVARRPKDWIDIEPEEENVEGNAENVGNVPGNAENHVAEKGGGVAENVGNDEQVAQTVNV</sequence>
<name>G7IPI7_MEDTR</name>
<evidence type="ECO:0000313" key="4">
    <source>
        <dbReference type="Proteomes" id="UP000002051"/>
    </source>
</evidence>
<accession>G7IPI7</accession>
<evidence type="ECO:0000259" key="1">
    <source>
        <dbReference type="Pfam" id="PF26130"/>
    </source>
</evidence>
<gene>
    <name evidence="2" type="ordered locus">MTR_2g007200</name>
</gene>